<evidence type="ECO:0000256" key="3">
    <source>
        <dbReference type="ARBA" id="ARBA00022692"/>
    </source>
</evidence>
<keyword evidence="5 7" id="KW-0472">Membrane</keyword>
<gene>
    <name evidence="8" type="ORF">EDC14_10286</name>
</gene>
<keyword evidence="9" id="KW-1185">Reference proteome</keyword>
<evidence type="ECO:0000256" key="5">
    <source>
        <dbReference type="ARBA" id="ARBA00023136"/>
    </source>
</evidence>
<evidence type="ECO:0000313" key="8">
    <source>
        <dbReference type="EMBL" id="TCL62050.1"/>
    </source>
</evidence>
<keyword evidence="3 7" id="KW-0812">Transmembrane</keyword>
<dbReference type="EMBL" id="SLUN01000028">
    <property type="protein sequence ID" value="TCL62050.1"/>
    <property type="molecule type" value="Genomic_DNA"/>
</dbReference>
<organism evidence="8 9">
    <name type="scientific">Hydrogenispora ethanolica</name>
    <dbReference type="NCBI Taxonomy" id="1082276"/>
    <lineage>
        <taxon>Bacteria</taxon>
        <taxon>Bacillati</taxon>
        <taxon>Bacillota</taxon>
        <taxon>Hydrogenispora</taxon>
    </lineage>
</organism>
<dbReference type="Gene3D" id="1.20.1440.20">
    <property type="entry name" value="LemA-like domain"/>
    <property type="match status" value="1"/>
</dbReference>
<evidence type="ECO:0000256" key="1">
    <source>
        <dbReference type="ARBA" id="ARBA00004167"/>
    </source>
</evidence>
<sequence>MNKLFIVLAVVVVLIILIMIPVGMYFGFYNSVTVLRNETEAQMKQVDNQLQRRYDLIPNLVNTVKGYAAHEKEIFTNIADARGRMMQAGNVREKAAADAALTSALSRLMVVVENYPQLKANEQFNRLMDNLEGTENRLAVERKRYNDLVKEYNNKIQLFPGSIFAGMMGLQKMDYFEVPQSARENPQVKF</sequence>
<feature type="coiled-coil region" evidence="6">
    <location>
        <begin position="117"/>
        <end position="151"/>
    </location>
</feature>
<dbReference type="Pfam" id="PF04011">
    <property type="entry name" value="LemA"/>
    <property type="match status" value="1"/>
</dbReference>
<reference evidence="8 9" key="1">
    <citation type="submission" date="2019-03" db="EMBL/GenBank/DDBJ databases">
        <title>Genomic Encyclopedia of Type Strains, Phase IV (KMG-IV): sequencing the most valuable type-strain genomes for metagenomic binning, comparative biology and taxonomic classification.</title>
        <authorList>
            <person name="Goeker M."/>
        </authorList>
    </citation>
    <scope>NUCLEOTIDE SEQUENCE [LARGE SCALE GENOMIC DNA]</scope>
    <source>
        <strain evidence="8 9">LX-B</strain>
    </source>
</reference>
<dbReference type="InterPro" id="IPR023353">
    <property type="entry name" value="LemA-like_dom_sf"/>
</dbReference>
<name>A0A4R1R918_HYDET</name>
<dbReference type="RefSeq" id="WP_132015900.1">
    <property type="nucleotide sequence ID" value="NZ_SLUN01000028.1"/>
</dbReference>
<keyword evidence="6" id="KW-0175">Coiled coil</keyword>
<dbReference type="GO" id="GO:0016020">
    <property type="term" value="C:membrane"/>
    <property type="evidence" value="ECO:0007669"/>
    <property type="project" value="UniProtKB-SubCell"/>
</dbReference>
<evidence type="ECO:0000313" key="9">
    <source>
        <dbReference type="Proteomes" id="UP000295008"/>
    </source>
</evidence>
<accession>A0A4R1R918</accession>
<comment type="subcellular location">
    <subcellularLocation>
        <location evidence="1">Membrane</location>
        <topology evidence="1">Single-pass membrane protein</topology>
    </subcellularLocation>
</comment>
<comment type="similarity">
    <text evidence="2">Belongs to the LemA family.</text>
</comment>
<dbReference type="AlphaFoldDB" id="A0A4R1R918"/>
<comment type="caution">
    <text evidence="8">The sequence shown here is derived from an EMBL/GenBank/DDBJ whole genome shotgun (WGS) entry which is preliminary data.</text>
</comment>
<keyword evidence="4 7" id="KW-1133">Transmembrane helix</keyword>
<dbReference type="PANTHER" id="PTHR34478">
    <property type="entry name" value="PROTEIN LEMA"/>
    <property type="match status" value="1"/>
</dbReference>
<protein>
    <submittedName>
        <fullName evidence="8">LemA protein</fullName>
    </submittedName>
</protein>
<dbReference type="SUPFAM" id="SSF140478">
    <property type="entry name" value="LemA-like"/>
    <property type="match status" value="1"/>
</dbReference>
<evidence type="ECO:0000256" key="7">
    <source>
        <dbReference type="SAM" id="Phobius"/>
    </source>
</evidence>
<evidence type="ECO:0000256" key="4">
    <source>
        <dbReference type="ARBA" id="ARBA00022989"/>
    </source>
</evidence>
<proteinExistence type="inferred from homology"/>
<feature type="transmembrane region" description="Helical" evidence="7">
    <location>
        <begin position="6"/>
        <end position="28"/>
    </location>
</feature>
<dbReference type="Proteomes" id="UP000295008">
    <property type="component" value="Unassembled WGS sequence"/>
</dbReference>
<dbReference type="PANTHER" id="PTHR34478:SF2">
    <property type="entry name" value="MEMBRANE PROTEIN"/>
    <property type="match status" value="1"/>
</dbReference>
<evidence type="ECO:0000256" key="6">
    <source>
        <dbReference type="SAM" id="Coils"/>
    </source>
</evidence>
<dbReference type="InterPro" id="IPR007156">
    <property type="entry name" value="MamQ_LemA"/>
</dbReference>
<dbReference type="OrthoDB" id="9804152at2"/>
<evidence type="ECO:0000256" key="2">
    <source>
        <dbReference type="ARBA" id="ARBA00008854"/>
    </source>
</evidence>